<keyword evidence="2" id="KW-1185">Reference proteome</keyword>
<dbReference type="EMBL" id="JAPEVG010000053">
    <property type="protein sequence ID" value="KAJ8489135.1"/>
    <property type="molecule type" value="Genomic_DNA"/>
</dbReference>
<evidence type="ECO:0000313" key="1">
    <source>
        <dbReference type="EMBL" id="KAJ8489135.1"/>
    </source>
</evidence>
<organism evidence="1 2">
    <name type="scientific">Trametes cubensis</name>
    <dbReference type="NCBI Taxonomy" id="1111947"/>
    <lineage>
        <taxon>Eukaryota</taxon>
        <taxon>Fungi</taxon>
        <taxon>Dikarya</taxon>
        <taxon>Basidiomycota</taxon>
        <taxon>Agaricomycotina</taxon>
        <taxon>Agaricomycetes</taxon>
        <taxon>Polyporales</taxon>
        <taxon>Polyporaceae</taxon>
        <taxon>Trametes</taxon>
    </lineage>
</organism>
<evidence type="ECO:0000313" key="2">
    <source>
        <dbReference type="Proteomes" id="UP001215151"/>
    </source>
</evidence>
<dbReference type="AlphaFoldDB" id="A0AAD7TYB3"/>
<comment type="caution">
    <text evidence="1">The sequence shown here is derived from an EMBL/GenBank/DDBJ whole genome shotgun (WGS) entry which is preliminary data.</text>
</comment>
<proteinExistence type="predicted"/>
<protein>
    <submittedName>
        <fullName evidence="1">Uncharacterized protein</fullName>
    </submittedName>
</protein>
<reference evidence="1" key="1">
    <citation type="submission" date="2022-11" db="EMBL/GenBank/DDBJ databases">
        <title>Genome Sequence of Cubamyces cubensis.</title>
        <authorList>
            <person name="Buettner E."/>
        </authorList>
    </citation>
    <scope>NUCLEOTIDE SEQUENCE</scope>
    <source>
        <strain evidence="1">MPL-01</strain>
    </source>
</reference>
<gene>
    <name evidence="1" type="ORF">ONZ51_g3126</name>
</gene>
<name>A0AAD7TYB3_9APHY</name>
<dbReference type="Proteomes" id="UP001215151">
    <property type="component" value="Unassembled WGS sequence"/>
</dbReference>
<accession>A0AAD7TYB3</accession>
<sequence length="167" mass="18956">MFNNATPHIATPDEPNRNAIQNLAQKQQAFEDFQAQHPGSIPIHDLAFLGRLEYEELYGNPQSGSLHGNQRLQTGAPTSTTYLATDQSEQSHCRVNAPQYKSGDSIMYYSYKSHMWLKGEIASFQTFPVRRGDFTDEDGLQVLCYPVLIKNRPRVMQYKASTDIRPC</sequence>